<keyword evidence="3" id="KW-1003">Cell membrane</keyword>
<evidence type="ECO:0000256" key="3">
    <source>
        <dbReference type="ARBA" id="ARBA00022475"/>
    </source>
</evidence>
<feature type="transmembrane region" description="Helical" evidence="7">
    <location>
        <begin position="171"/>
        <end position="189"/>
    </location>
</feature>
<dbReference type="GO" id="GO:0022857">
    <property type="term" value="F:transmembrane transporter activity"/>
    <property type="evidence" value="ECO:0007669"/>
    <property type="project" value="InterPro"/>
</dbReference>
<dbReference type="CDD" id="cd07989">
    <property type="entry name" value="LPLAT_AGPAT-like"/>
    <property type="match status" value="1"/>
</dbReference>
<accession>A0A846ZQH6</accession>
<feature type="transmembrane region" description="Helical" evidence="7">
    <location>
        <begin position="260"/>
        <end position="281"/>
    </location>
</feature>
<feature type="transmembrane region" description="Helical" evidence="7">
    <location>
        <begin position="54"/>
        <end position="71"/>
    </location>
</feature>
<reference evidence="9 10" key="1">
    <citation type="journal article" date="2017" name="Int. J. Syst. Evol. Microbiol.">
        <title>Oleiagrimonas citrea sp. nov., a marine bacterium isolated from tidal flat sediment and emended description of the genus Oleiagrimonas Fang et al. 2015 and Oleiagrimonas soli.</title>
        <authorList>
            <person name="Yang S.H."/>
            <person name="Seo H.S."/>
            <person name="Seong C.N."/>
            <person name="Kwon K.K."/>
        </authorList>
    </citation>
    <scope>NUCLEOTIDE SEQUENCE [LARGE SCALE GENOMIC DNA]</scope>
    <source>
        <strain evidence="9 10">MEBiC09124</strain>
    </source>
</reference>
<name>A0A846ZQH6_9GAMM</name>
<protein>
    <submittedName>
        <fullName evidence="9">MFS transporter</fullName>
    </submittedName>
</protein>
<dbReference type="InterPro" id="IPR002123">
    <property type="entry name" value="Plipid/glycerol_acylTrfase"/>
</dbReference>
<evidence type="ECO:0000256" key="7">
    <source>
        <dbReference type="SAM" id="Phobius"/>
    </source>
</evidence>
<dbReference type="CDD" id="cd06173">
    <property type="entry name" value="MFS_MefA_like"/>
    <property type="match status" value="1"/>
</dbReference>
<evidence type="ECO:0000259" key="8">
    <source>
        <dbReference type="SMART" id="SM00563"/>
    </source>
</evidence>
<evidence type="ECO:0000256" key="4">
    <source>
        <dbReference type="ARBA" id="ARBA00022692"/>
    </source>
</evidence>
<evidence type="ECO:0000256" key="6">
    <source>
        <dbReference type="ARBA" id="ARBA00023136"/>
    </source>
</evidence>
<dbReference type="Proteomes" id="UP000541636">
    <property type="component" value="Unassembled WGS sequence"/>
</dbReference>
<dbReference type="SUPFAM" id="SSF103473">
    <property type="entry name" value="MFS general substrate transporter"/>
    <property type="match status" value="1"/>
</dbReference>
<feature type="domain" description="Phospholipid/glycerol acyltransferase" evidence="8">
    <location>
        <begin position="453"/>
        <end position="569"/>
    </location>
</feature>
<dbReference type="Pfam" id="PF07690">
    <property type="entry name" value="MFS_1"/>
    <property type="match status" value="1"/>
</dbReference>
<dbReference type="Pfam" id="PF01553">
    <property type="entry name" value="Acyltransferase"/>
    <property type="match status" value="1"/>
</dbReference>
<dbReference type="GO" id="GO:0005886">
    <property type="term" value="C:plasma membrane"/>
    <property type="evidence" value="ECO:0007669"/>
    <property type="project" value="UniProtKB-SubCell"/>
</dbReference>
<feature type="transmembrane region" description="Helical" evidence="7">
    <location>
        <begin position="369"/>
        <end position="394"/>
    </location>
</feature>
<feature type="transmembrane region" description="Helical" evidence="7">
    <location>
        <begin position="91"/>
        <end position="118"/>
    </location>
</feature>
<keyword evidence="10" id="KW-1185">Reference proteome</keyword>
<proteinExistence type="predicted"/>
<gene>
    <name evidence="9" type="ORF">HF690_12810</name>
</gene>
<comment type="subcellular location">
    <subcellularLocation>
        <location evidence="1">Cell membrane</location>
        <topology evidence="1">Multi-pass membrane protein</topology>
    </subcellularLocation>
</comment>
<keyword evidence="4 7" id="KW-0812">Transmembrane</keyword>
<evidence type="ECO:0000256" key="1">
    <source>
        <dbReference type="ARBA" id="ARBA00004651"/>
    </source>
</evidence>
<dbReference type="InterPro" id="IPR036259">
    <property type="entry name" value="MFS_trans_sf"/>
</dbReference>
<dbReference type="SUPFAM" id="SSF69593">
    <property type="entry name" value="Glycerol-3-phosphate (1)-acyltransferase"/>
    <property type="match status" value="1"/>
</dbReference>
<feature type="transmembrane region" description="Helical" evidence="7">
    <location>
        <begin position="226"/>
        <end position="248"/>
    </location>
</feature>
<dbReference type="PANTHER" id="PTHR43266">
    <property type="entry name" value="MACROLIDE-EFFLUX PROTEIN"/>
    <property type="match status" value="1"/>
</dbReference>
<evidence type="ECO:0000313" key="10">
    <source>
        <dbReference type="Proteomes" id="UP000541636"/>
    </source>
</evidence>
<dbReference type="Gene3D" id="1.20.1250.20">
    <property type="entry name" value="MFS general substrate transporter like domains"/>
    <property type="match status" value="1"/>
</dbReference>
<keyword evidence="6 7" id="KW-0472">Membrane</keyword>
<feature type="transmembrane region" description="Helical" evidence="7">
    <location>
        <begin position="331"/>
        <end position="357"/>
    </location>
</feature>
<feature type="transmembrane region" description="Helical" evidence="7">
    <location>
        <begin position="293"/>
        <end position="311"/>
    </location>
</feature>
<dbReference type="InterPro" id="IPR011701">
    <property type="entry name" value="MFS"/>
</dbReference>
<dbReference type="EMBL" id="JAAZQD010000005">
    <property type="protein sequence ID" value="NKZ39830.1"/>
    <property type="molecule type" value="Genomic_DNA"/>
</dbReference>
<dbReference type="PANTHER" id="PTHR43266:SF2">
    <property type="entry name" value="MAJOR FACILITATOR SUPERFAMILY (MFS) PROFILE DOMAIN-CONTAINING PROTEIN"/>
    <property type="match status" value="1"/>
</dbReference>
<evidence type="ECO:0000313" key="9">
    <source>
        <dbReference type="EMBL" id="NKZ39830.1"/>
    </source>
</evidence>
<feature type="transmembrane region" description="Helical" evidence="7">
    <location>
        <begin position="12"/>
        <end position="34"/>
    </location>
</feature>
<keyword evidence="2" id="KW-0813">Transport</keyword>
<keyword evidence="5 7" id="KW-1133">Transmembrane helix</keyword>
<feature type="transmembrane region" description="Helical" evidence="7">
    <location>
        <begin position="400"/>
        <end position="420"/>
    </location>
</feature>
<organism evidence="9 10">
    <name type="scientific">Oleiagrimonas citrea</name>
    <dbReference type="NCBI Taxonomy" id="1665687"/>
    <lineage>
        <taxon>Bacteria</taxon>
        <taxon>Pseudomonadati</taxon>
        <taxon>Pseudomonadota</taxon>
        <taxon>Gammaproteobacteria</taxon>
        <taxon>Lysobacterales</taxon>
        <taxon>Rhodanobacteraceae</taxon>
        <taxon>Oleiagrimonas</taxon>
    </lineage>
</organism>
<dbReference type="GO" id="GO:0016746">
    <property type="term" value="F:acyltransferase activity"/>
    <property type="evidence" value="ECO:0007669"/>
    <property type="project" value="InterPro"/>
</dbReference>
<evidence type="ECO:0000256" key="5">
    <source>
        <dbReference type="ARBA" id="ARBA00022989"/>
    </source>
</evidence>
<dbReference type="RefSeq" id="WP_168609724.1">
    <property type="nucleotide sequence ID" value="NZ_JAAZQD010000005.1"/>
</dbReference>
<comment type="caution">
    <text evidence="9">The sequence shown here is derived from an EMBL/GenBank/DDBJ whole genome shotgun (WGS) entry which is preliminary data.</text>
</comment>
<dbReference type="SMART" id="SM00563">
    <property type="entry name" value="PlsC"/>
    <property type="match status" value="1"/>
</dbReference>
<evidence type="ECO:0000256" key="2">
    <source>
        <dbReference type="ARBA" id="ARBA00022448"/>
    </source>
</evidence>
<dbReference type="AlphaFoldDB" id="A0A846ZQH6"/>
<sequence>MSQFALLGKRRFAPFFLTQALGAFNDNAFRYALIGMATFRLGMSSQALSAYNNIALALFIAPFFLFSASAGQLAERMEKARLIRIVKAMEVAVMCLASVAFMLASPGMLLAVLFLMGLQSTLFGPIKYSILPQTLHPNELVGGNGLVETGTSLAILLGSVAGNALMAVPHVGPQLASAAVIGVAIAGYLSSRAIPPSPATAPGLRFEWNPFVETWRVLGYSVRNRTVFNAILGISWFWFFGATLTVQLPLYTRNFLGGDASVLTLALALFSIGIGVGSLLCEKLSGGKVEPGLVPLGAAGMTLFGIDLYFTRPHASLVHGQNWWSLLTSSGGWHIALDLTLIGMVSGFYIVPLFALVQARAERSQLSRIIAGTNIINSFFMVLAAGFGIGLLAMGLTVPQLFLVVALLNAGVAVYIFTLVPEFPLRFVDWLLVNTLYRIRREGIDRIPEDGPALLVCNHVAFTDPLIVMACVRRPVRFVMDYRIFQLPLLRPLFRMAGAIPIAGRKEDPALLEAAYDAIDAALAAGEVVCIYPEGGLTKDGEIAPFRSGVERILERRPVPVVPMALRGLWGSVFSRRDNFLRRARLPRRFRARIELIVGAPVAPDAADAAVLETRVRELRGDQA</sequence>